<comment type="caution">
    <text evidence="2">The sequence shown here is derived from an EMBL/GenBank/DDBJ whole genome shotgun (WGS) entry which is preliminary data.</text>
</comment>
<gene>
    <name evidence="2" type="ORF">ETU09_08235</name>
</gene>
<dbReference type="Pfam" id="PF16542">
    <property type="entry name" value="PNKP_ligase"/>
    <property type="match status" value="1"/>
</dbReference>
<evidence type="ECO:0000313" key="3">
    <source>
        <dbReference type="Proteomes" id="UP000319499"/>
    </source>
</evidence>
<protein>
    <recommendedName>
        <fullName evidence="1">Polynucleotide kinase-phosphatase ligase domain-containing protein</fullName>
    </recommendedName>
</protein>
<dbReference type="AlphaFoldDB" id="A0A563D9I8"/>
<evidence type="ECO:0000259" key="1">
    <source>
        <dbReference type="Pfam" id="PF16542"/>
    </source>
</evidence>
<name>A0A563D9I8_9FLAO</name>
<dbReference type="EMBL" id="SELH01000025">
    <property type="protein sequence ID" value="TWP26876.1"/>
    <property type="molecule type" value="Genomic_DNA"/>
</dbReference>
<feature type="domain" description="Polynucleotide kinase-phosphatase ligase" evidence="1">
    <location>
        <begin position="26"/>
        <end position="360"/>
    </location>
</feature>
<keyword evidence="3" id="KW-1185">Reference proteome</keyword>
<evidence type="ECO:0000313" key="2">
    <source>
        <dbReference type="EMBL" id="TWP26876.1"/>
    </source>
</evidence>
<dbReference type="Gene3D" id="3.30.470.30">
    <property type="entry name" value="DNA ligase/mRNA capping enzyme"/>
    <property type="match status" value="2"/>
</dbReference>
<proteinExistence type="predicted"/>
<reference evidence="2 3" key="1">
    <citation type="submission" date="2019-02" db="EMBL/GenBank/DDBJ databases">
        <title>Apibacter muscae sp. nov.: a novel member of the house fly microbiota.</title>
        <authorList>
            <person name="Park R."/>
        </authorList>
    </citation>
    <scope>NUCLEOTIDE SEQUENCE [LARGE SCALE GENOMIC DNA]</scope>
    <source>
        <strain evidence="2 3">AL1</strain>
    </source>
</reference>
<dbReference type="InterPro" id="IPR032380">
    <property type="entry name" value="PNKP_ligase_dom"/>
</dbReference>
<organism evidence="2 3">
    <name type="scientific">Apibacter muscae</name>
    <dbReference type="NCBI Taxonomy" id="2509004"/>
    <lineage>
        <taxon>Bacteria</taxon>
        <taxon>Pseudomonadati</taxon>
        <taxon>Bacteroidota</taxon>
        <taxon>Flavobacteriia</taxon>
        <taxon>Flavobacteriales</taxon>
        <taxon>Weeksellaceae</taxon>
        <taxon>Apibacter</taxon>
    </lineage>
</organism>
<dbReference type="Proteomes" id="UP000319499">
    <property type="component" value="Unassembled WGS sequence"/>
</dbReference>
<sequence>MEKTDELSKLKNRIDWFCENKVNAFSPTISPAPKSMERNEIESPYEAIQYYLKNGIEELIVQKKYMGSYCDIYLHKDLNKTYFVSRNGYIIEHIDLDKAKQAFKELHSRLDWNGIEYIIIQSELMPWSVLGKGLIENEFGGYLYIHENHFEVLKNSEVYKKIEALKQSSDYKNYIQFRNNHSSKEIKEKYPEHIVRQYNSLENFWVKNLDHYKNAIDIYSKQISHFGKEEDIYFKPFNILKIVKEDESEIFVNDNLSYQDVNDDYFLHISIKTEKDKKIAEEKIYHWFNDLSNENEEGIIIKPRKAFIKGVAPALKVRNNHYLTMIYGINFLEDYPYYLNKRKINKKLECSIKDWMINWDLLKAPYIQINKENYYFKNLVYDRIMGERVEGTLDLRL</sequence>
<dbReference type="OrthoDB" id="9808081at2"/>
<accession>A0A563D9I8</accession>